<evidence type="ECO:0000256" key="5">
    <source>
        <dbReference type="PROSITE-ProRule" id="PRU00339"/>
    </source>
</evidence>
<evidence type="ECO:0000313" key="8">
    <source>
        <dbReference type="EMBL" id="ROR34389.1"/>
    </source>
</evidence>
<dbReference type="RefSeq" id="WP_123399517.1">
    <property type="nucleotide sequence ID" value="NZ_RJVI01000001.1"/>
</dbReference>
<evidence type="ECO:0000256" key="2">
    <source>
        <dbReference type="ARBA" id="ARBA00022737"/>
    </source>
</evidence>
<comment type="caution">
    <text evidence="8">The sequence shown here is derived from an EMBL/GenBank/DDBJ whole genome shotgun (WGS) entry which is preliminary data.</text>
</comment>
<comment type="subcellular location">
    <subcellularLocation>
        <location evidence="1">Cell envelope</location>
    </subcellularLocation>
</comment>
<dbReference type="InterPro" id="IPR011990">
    <property type="entry name" value="TPR-like_helical_dom_sf"/>
</dbReference>
<feature type="region of interest" description="Disordered" evidence="6">
    <location>
        <begin position="247"/>
        <end position="279"/>
    </location>
</feature>
<accession>A0A3N1Y6E5</accession>
<proteinExistence type="predicted"/>
<dbReference type="GO" id="GO:0005886">
    <property type="term" value="C:plasma membrane"/>
    <property type="evidence" value="ECO:0007669"/>
    <property type="project" value="TreeGrafter"/>
</dbReference>
<feature type="domain" description="Cytochrome c-type biogenesis protein H TPR" evidence="7">
    <location>
        <begin position="123"/>
        <end position="248"/>
    </location>
</feature>
<dbReference type="OrthoDB" id="9776053at2"/>
<feature type="compositionally biased region" description="Gly residues" evidence="6">
    <location>
        <begin position="266"/>
        <end position="279"/>
    </location>
</feature>
<dbReference type="InterPro" id="IPR051263">
    <property type="entry name" value="C-type_cytochrome_biogenesis"/>
</dbReference>
<dbReference type="InterPro" id="IPR019734">
    <property type="entry name" value="TPR_rpt"/>
</dbReference>
<dbReference type="Gene3D" id="1.25.40.10">
    <property type="entry name" value="Tetratricopeptide repeat domain"/>
    <property type="match status" value="1"/>
</dbReference>
<dbReference type="GO" id="GO:0030313">
    <property type="term" value="C:cell envelope"/>
    <property type="evidence" value="ECO:0007669"/>
    <property type="project" value="UniProtKB-SubCell"/>
</dbReference>
<dbReference type="SMART" id="SM00028">
    <property type="entry name" value="TPR"/>
    <property type="match status" value="2"/>
</dbReference>
<keyword evidence="2" id="KW-0677">Repeat</keyword>
<evidence type="ECO:0000256" key="6">
    <source>
        <dbReference type="SAM" id="MobiDB-lite"/>
    </source>
</evidence>
<feature type="repeat" description="TPR" evidence="5">
    <location>
        <begin position="142"/>
        <end position="175"/>
    </location>
</feature>
<keyword evidence="4 5" id="KW-0802">TPR repeat</keyword>
<evidence type="ECO:0000259" key="7">
    <source>
        <dbReference type="Pfam" id="PF23914"/>
    </source>
</evidence>
<evidence type="ECO:0000313" key="9">
    <source>
        <dbReference type="Proteomes" id="UP000276634"/>
    </source>
</evidence>
<keyword evidence="9" id="KW-1185">Reference proteome</keyword>
<dbReference type="InterPro" id="IPR056413">
    <property type="entry name" value="TPR_CcmH_CycH"/>
</dbReference>
<dbReference type="PANTHER" id="PTHR47870:SF4">
    <property type="entry name" value="CYTOCHROME C-TYPE BIOGENESIS PROTEIN CYCH"/>
    <property type="match status" value="1"/>
</dbReference>
<name>A0A3N1Y6E5_9GAMM</name>
<evidence type="ECO:0000256" key="4">
    <source>
        <dbReference type="ARBA" id="ARBA00022803"/>
    </source>
</evidence>
<reference evidence="8 9" key="1">
    <citation type="submission" date="2018-11" db="EMBL/GenBank/DDBJ databases">
        <title>Genomic Encyclopedia of Type Strains, Phase IV (KMG-IV): sequencing the most valuable type-strain genomes for metagenomic binning, comparative biology and taxonomic classification.</title>
        <authorList>
            <person name="Goeker M."/>
        </authorList>
    </citation>
    <scope>NUCLEOTIDE SEQUENCE [LARGE SCALE GENOMIC DNA]</scope>
    <source>
        <strain evidence="8 9">DSM 100275</strain>
    </source>
</reference>
<dbReference type="Pfam" id="PF23914">
    <property type="entry name" value="TPR_CcmH_CycH"/>
    <property type="match status" value="1"/>
</dbReference>
<dbReference type="InterPro" id="IPR017560">
    <property type="entry name" value="Cyt_c_biogenesis_CcmI"/>
</dbReference>
<dbReference type="GO" id="GO:0017004">
    <property type="term" value="P:cytochrome complex assembly"/>
    <property type="evidence" value="ECO:0007669"/>
    <property type="project" value="UniProtKB-KW"/>
</dbReference>
<keyword evidence="3" id="KW-0201">Cytochrome c-type biogenesis</keyword>
<evidence type="ECO:0000256" key="1">
    <source>
        <dbReference type="ARBA" id="ARBA00004196"/>
    </source>
</evidence>
<gene>
    <name evidence="8" type="ORF">EDC57_0285</name>
</gene>
<protein>
    <submittedName>
        <fullName evidence="8">Cytochrome c-type biogenesis protein CcmH</fullName>
    </submittedName>
</protein>
<organism evidence="8 9">
    <name type="scientific">Inmirania thermothiophila</name>
    <dbReference type="NCBI Taxonomy" id="1750597"/>
    <lineage>
        <taxon>Bacteria</taxon>
        <taxon>Pseudomonadati</taxon>
        <taxon>Pseudomonadota</taxon>
        <taxon>Gammaproteobacteria</taxon>
        <taxon>Chromatiales</taxon>
        <taxon>Ectothiorhodospiraceae</taxon>
        <taxon>Inmirania</taxon>
    </lineage>
</organism>
<dbReference type="NCBIfam" id="TIGR03142">
    <property type="entry name" value="cytochro_ccmI"/>
    <property type="match status" value="1"/>
</dbReference>
<evidence type="ECO:0000256" key="3">
    <source>
        <dbReference type="ARBA" id="ARBA00022748"/>
    </source>
</evidence>
<dbReference type="EMBL" id="RJVI01000001">
    <property type="protein sequence ID" value="ROR34389.1"/>
    <property type="molecule type" value="Genomic_DNA"/>
</dbReference>
<dbReference type="SUPFAM" id="SSF48452">
    <property type="entry name" value="TPR-like"/>
    <property type="match status" value="1"/>
</dbReference>
<sequence>MTTFLLMGALLALGAGLILASALRRGSGEGTAPQALQVAVHRQRLAELERERREGGMDEAAFTAARRELERQLLDDLRIAEARCGGRRRSVLVLAVAAGLAVGLGVYAWTGAPEFAVAGTGQGLDAVAARLQARLSLRGEDAAAWAVLGRVEQARGRHREAAEAFARALRLAGPLPELLVARAEATAMAAGGRIGDEALALVEQALDTAPGHPRALWFKGMALAQRGDYGAAVGLWREALDGLPEDHPDRPLLLASLREAERRRGGAAGSGAQGTPPGG</sequence>
<dbReference type="AlphaFoldDB" id="A0A3N1Y6E5"/>
<dbReference type="Proteomes" id="UP000276634">
    <property type="component" value="Unassembled WGS sequence"/>
</dbReference>
<dbReference type="PROSITE" id="PS50005">
    <property type="entry name" value="TPR"/>
    <property type="match status" value="1"/>
</dbReference>
<dbReference type="PANTHER" id="PTHR47870">
    <property type="entry name" value="CYTOCHROME C-TYPE BIOGENESIS PROTEIN CCMH"/>
    <property type="match status" value="1"/>
</dbReference>